<name>A0ABZ1S4K9_9ACTN</name>
<evidence type="ECO:0000313" key="2">
    <source>
        <dbReference type="Proteomes" id="UP001432190"/>
    </source>
</evidence>
<protein>
    <submittedName>
        <fullName evidence="1">Uncharacterized protein</fullName>
    </submittedName>
</protein>
<gene>
    <name evidence="1" type="ORF">OG994_25855</name>
</gene>
<keyword evidence="2" id="KW-1185">Reference proteome</keyword>
<dbReference type="Proteomes" id="UP001432190">
    <property type="component" value="Chromosome"/>
</dbReference>
<organism evidence="1 2">
    <name type="scientific">Micromonospora globbae</name>
    <dbReference type="NCBI Taxonomy" id="1894969"/>
    <lineage>
        <taxon>Bacteria</taxon>
        <taxon>Bacillati</taxon>
        <taxon>Actinomycetota</taxon>
        <taxon>Actinomycetes</taxon>
        <taxon>Micromonosporales</taxon>
        <taxon>Micromonosporaceae</taxon>
        <taxon>Micromonospora</taxon>
    </lineage>
</organism>
<proteinExistence type="predicted"/>
<dbReference type="EMBL" id="CP108084">
    <property type="protein sequence ID" value="WUP48958.1"/>
    <property type="molecule type" value="Genomic_DNA"/>
</dbReference>
<sequence length="156" mass="16959">MTAIAAPGAGAPDLVQISVSVPANRVSDLYAFVATLHGPIGSKEVPKVEYKGAPVAQRALPGFGKATVRKNYLGGVSDYWRPFLERLAEEPDEWVSWTVLCEAIGLTPHQASGMLGAAERRCKGYPPYEKSGYTEGDHWFRMPKEVAEIIKELAAE</sequence>
<accession>A0ABZ1S4K9</accession>
<reference evidence="1" key="1">
    <citation type="submission" date="2022-10" db="EMBL/GenBank/DDBJ databases">
        <title>The complete genomes of actinobacterial strains from the NBC collection.</title>
        <authorList>
            <person name="Joergensen T.S."/>
            <person name="Alvarez Arevalo M."/>
            <person name="Sterndorff E.B."/>
            <person name="Faurdal D."/>
            <person name="Vuksanovic O."/>
            <person name="Mourched A.-S."/>
            <person name="Charusanti P."/>
            <person name="Shaw S."/>
            <person name="Blin K."/>
            <person name="Weber T."/>
        </authorList>
    </citation>
    <scope>NUCLEOTIDE SEQUENCE</scope>
    <source>
        <strain evidence="1">NBC_00256</strain>
    </source>
</reference>
<evidence type="ECO:0000313" key="1">
    <source>
        <dbReference type="EMBL" id="WUP48958.1"/>
    </source>
</evidence>
<dbReference type="RefSeq" id="WP_328851260.1">
    <property type="nucleotide sequence ID" value="NZ_CP108084.1"/>
</dbReference>